<dbReference type="PANTHER" id="PTHR10338:SF108">
    <property type="entry name" value="INTER-ALPHA-TRYPSIN INHIBITOR HEAVY CHAIN H4-LIKE PROTEIN"/>
    <property type="match status" value="1"/>
</dbReference>
<keyword evidence="3" id="KW-1185">Reference proteome</keyword>
<reference evidence="2 3" key="1">
    <citation type="journal article" date="2017" name="PLoS Biol.">
        <title>The sea cucumber genome provides insights into morphological evolution and visceral regeneration.</title>
        <authorList>
            <person name="Zhang X."/>
            <person name="Sun L."/>
            <person name="Yuan J."/>
            <person name="Sun Y."/>
            <person name="Gao Y."/>
            <person name="Zhang L."/>
            <person name="Li S."/>
            <person name="Dai H."/>
            <person name="Hamel J.F."/>
            <person name="Liu C."/>
            <person name="Yu Y."/>
            <person name="Liu S."/>
            <person name="Lin W."/>
            <person name="Guo K."/>
            <person name="Jin S."/>
            <person name="Xu P."/>
            <person name="Storey K.B."/>
            <person name="Huan P."/>
            <person name="Zhang T."/>
            <person name="Zhou Y."/>
            <person name="Zhang J."/>
            <person name="Lin C."/>
            <person name="Li X."/>
            <person name="Xing L."/>
            <person name="Huo D."/>
            <person name="Sun M."/>
            <person name="Wang L."/>
            <person name="Mercier A."/>
            <person name="Li F."/>
            <person name="Yang H."/>
            <person name="Xiang J."/>
        </authorList>
    </citation>
    <scope>NUCLEOTIDE SEQUENCE [LARGE SCALE GENOMIC DNA]</scope>
    <source>
        <strain evidence="2">Shaxun</strain>
        <tissue evidence="2">Muscle</tissue>
    </source>
</reference>
<dbReference type="SUPFAM" id="SSF53300">
    <property type="entry name" value="vWA-like"/>
    <property type="match status" value="1"/>
</dbReference>
<dbReference type="AlphaFoldDB" id="A0A2G8L4Q0"/>
<evidence type="ECO:0000313" key="2">
    <source>
        <dbReference type="EMBL" id="PIK55237.1"/>
    </source>
</evidence>
<organism evidence="2 3">
    <name type="scientific">Stichopus japonicus</name>
    <name type="common">Sea cucumber</name>
    <dbReference type="NCBI Taxonomy" id="307972"/>
    <lineage>
        <taxon>Eukaryota</taxon>
        <taxon>Metazoa</taxon>
        <taxon>Echinodermata</taxon>
        <taxon>Eleutherozoa</taxon>
        <taxon>Echinozoa</taxon>
        <taxon>Holothuroidea</taxon>
        <taxon>Aspidochirotacea</taxon>
        <taxon>Aspidochirotida</taxon>
        <taxon>Stichopodidae</taxon>
        <taxon>Apostichopus</taxon>
    </lineage>
</organism>
<dbReference type="EMBL" id="MRZV01000222">
    <property type="protein sequence ID" value="PIK55237.1"/>
    <property type="molecule type" value="Genomic_DNA"/>
</dbReference>
<protein>
    <recommendedName>
        <fullName evidence="1">VWFA domain-containing protein</fullName>
    </recommendedName>
</protein>
<comment type="caution">
    <text evidence="2">The sequence shown here is derived from an EMBL/GenBank/DDBJ whole genome shotgun (WGS) entry which is preliminary data.</text>
</comment>
<dbReference type="SMART" id="SM00327">
    <property type="entry name" value="VWA"/>
    <property type="match status" value="1"/>
</dbReference>
<dbReference type="InterPro" id="IPR050934">
    <property type="entry name" value="ITIH"/>
</dbReference>
<gene>
    <name evidence="2" type="ORF">BSL78_07833</name>
</gene>
<sequence length="378" mass="42306">MELRYTVSKSSSDVLQTENSYFAYYFSPGGLLPIPKQTIFIIDISGSMAGTKLMQTKSGIIAILRSLPIDDKFNIVTFANNAYKWKPDFVFASKKQITSASRFINMLHPHGGTNIKEALIVAAKSFKDVQRIYRSIVFLTDGVPSVGSTDSARITTSVTNICRDRIAIFCIGIGNELDESLLRNLARNNRGRYSQIEASDKASDEMRTFFQDNIKPILCDVNIISDQEVVVNSTLTRSNFLAYMDGQEILVAGMISDRLKQPFLNVTISGEGKDGKKIFLVKNRLNLVDMKRTKRNIDDNGVLERLWAFTKIKDLSHQLRTRRSAYEKSISASRMLQLSHKYGFLTPVTTLSLPLSGKSDDGGDFIISNIQLPTARGR</sequence>
<dbReference type="PROSITE" id="PS50234">
    <property type="entry name" value="VWFA"/>
    <property type="match status" value="1"/>
</dbReference>
<dbReference type="InterPro" id="IPR002035">
    <property type="entry name" value="VWF_A"/>
</dbReference>
<dbReference type="STRING" id="307972.A0A2G8L4Q0"/>
<dbReference type="PANTHER" id="PTHR10338">
    <property type="entry name" value="INTER-ALPHA-TRYPSIN INHIBITOR HEAVY CHAIN FAMILY MEMBER"/>
    <property type="match status" value="1"/>
</dbReference>
<dbReference type="OrthoDB" id="299997at2759"/>
<dbReference type="InterPro" id="IPR036465">
    <property type="entry name" value="vWFA_dom_sf"/>
</dbReference>
<name>A0A2G8L4Q0_STIJA</name>
<dbReference type="Pfam" id="PF13768">
    <property type="entry name" value="VWA_3"/>
    <property type="match status" value="1"/>
</dbReference>
<accession>A0A2G8L4Q0</accession>
<evidence type="ECO:0000313" key="3">
    <source>
        <dbReference type="Proteomes" id="UP000230750"/>
    </source>
</evidence>
<proteinExistence type="predicted"/>
<evidence type="ECO:0000259" key="1">
    <source>
        <dbReference type="PROSITE" id="PS50234"/>
    </source>
</evidence>
<dbReference type="Gene3D" id="3.40.50.410">
    <property type="entry name" value="von Willebrand factor, type A domain"/>
    <property type="match status" value="1"/>
</dbReference>
<dbReference type="Proteomes" id="UP000230750">
    <property type="component" value="Unassembled WGS sequence"/>
</dbReference>
<feature type="domain" description="VWFA" evidence="1">
    <location>
        <begin position="37"/>
        <end position="214"/>
    </location>
</feature>